<keyword evidence="2" id="KW-1185">Reference proteome</keyword>
<sequence>MHKISSLFGGGSSVQTYDATVRHSQSTATVHNTYDSSHLGLPAYNGYGVTVSSGTLAMLADATWANRVVKSVIPSGAGNQKTDIINSSGESWARLHLANAKYKHGGSTNHLKRAQEFQGGNCAVHASVAAAALQSRGVRYPVSRVRASLPDGNSHEFLLLGDRRQSGDRNTVVVDSWPTYPSACTLDQAILHDASNGTHHPVTHLLESYRNEIWESPVDSADVRRLTKIKVLGTDDLNEMLRKAKLPKLDSEQLVNRALSDDRFGQFDVRVATDPSTLYKADSGTEWQSFDPILR</sequence>
<evidence type="ECO:0008006" key="3">
    <source>
        <dbReference type="Google" id="ProtNLM"/>
    </source>
</evidence>
<evidence type="ECO:0000313" key="1">
    <source>
        <dbReference type="EMBL" id="SOS21534.1"/>
    </source>
</evidence>
<name>A0A193SSL0_9PSED</name>
<evidence type="ECO:0000313" key="2">
    <source>
        <dbReference type="Proteomes" id="UP000239025"/>
    </source>
</evidence>
<dbReference type="EMBL" id="LT963395">
    <property type="protein sequence ID" value="SOS21534.1"/>
    <property type="molecule type" value="Genomic_DNA"/>
</dbReference>
<protein>
    <recommendedName>
        <fullName evidence="3">Type III effector</fullName>
    </recommendedName>
</protein>
<accession>A0A193SSL0</accession>
<reference evidence="2" key="1">
    <citation type="submission" date="2017-11" db="EMBL/GenBank/DDBJ databases">
        <authorList>
            <person name="Blom J."/>
        </authorList>
    </citation>
    <scope>NUCLEOTIDE SEQUENCE [LARGE SCALE GENOMIC DNA]</scope>
</reference>
<proteinExistence type="predicted"/>
<dbReference type="AlphaFoldDB" id="A0A193SSL0"/>
<gene>
    <name evidence="1" type="ORF">PL963_03444</name>
</gene>
<organism evidence="1 2">
    <name type="scientific">Pseudomonas cerasi</name>
    <dbReference type="NCBI Taxonomy" id="1583341"/>
    <lineage>
        <taxon>Bacteria</taxon>
        <taxon>Pseudomonadati</taxon>
        <taxon>Pseudomonadota</taxon>
        <taxon>Gammaproteobacteria</taxon>
        <taxon>Pseudomonadales</taxon>
        <taxon>Pseudomonadaceae</taxon>
        <taxon>Pseudomonas</taxon>
    </lineage>
</organism>
<dbReference type="RefSeq" id="WP_080543552.1">
    <property type="nucleotide sequence ID" value="NZ_LT222319.1"/>
</dbReference>
<dbReference type="Proteomes" id="UP000239025">
    <property type="component" value="Chromosome 1"/>
</dbReference>